<reference evidence="2" key="1">
    <citation type="submission" date="2020-07" db="EMBL/GenBank/DDBJ databases">
        <authorList>
            <person name="Tarantini F.S."/>
            <person name="Hong K.W."/>
            <person name="Chan K.G."/>
        </authorList>
    </citation>
    <scope>NUCLEOTIDE SEQUENCE</scope>
    <source>
        <strain evidence="2">32-07</strain>
    </source>
</reference>
<dbReference type="RefSeq" id="WP_231332123.1">
    <property type="nucleotide sequence ID" value="NZ_CP059572.1"/>
</dbReference>
<dbReference type="SUPFAM" id="SSF110849">
    <property type="entry name" value="ParB/Sulfiredoxin"/>
    <property type="match status" value="1"/>
</dbReference>
<feature type="region of interest" description="Disordered" evidence="1">
    <location>
        <begin position="1"/>
        <end position="28"/>
    </location>
</feature>
<protein>
    <submittedName>
        <fullName evidence="2">ParB N-terminal domain-containing protein</fullName>
    </submittedName>
</protein>
<name>A0ABX8R4Z2_9ACTN</name>
<dbReference type="Proteomes" id="UP001049518">
    <property type="component" value="Chromosome"/>
</dbReference>
<dbReference type="InterPro" id="IPR036086">
    <property type="entry name" value="ParB/Sulfiredoxin_sf"/>
</dbReference>
<dbReference type="EMBL" id="CP059572">
    <property type="protein sequence ID" value="QXJ25908.1"/>
    <property type="molecule type" value="Genomic_DNA"/>
</dbReference>
<evidence type="ECO:0000256" key="1">
    <source>
        <dbReference type="SAM" id="MobiDB-lite"/>
    </source>
</evidence>
<proteinExistence type="predicted"/>
<sequence>MTVDATAPPESQNAEPPAGAPEQLQQQPMISVSRLKPDPDNPRQNLDLNRAFLASLAHRGVQVPLLIRPDPGEAGMCVIIKGIAGTAMRWRPG</sequence>
<gene>
    <name evidence="2" type="ORF">AGRA3207_007477</name>
</gene>
<accession>A0ABX8R4Z2</accession>
<organism evidence="2 3">
    <name type="scientific">Actinomadura graeca</name>
    <dbReference type="NCBI Taxonomy" id="2750812"/>
    <lineage>
        <taxon>Bacteria</taxon>
        <taxon>Bacillati</taxon>
        <taxon>Actinomycetota</taxon>
        <taxon>Actinomycetes</taxon>
        <taxon>Streptosporangiales</taxon>
        <taxon>Thermomonosporaceae</taxon>
        <taxon>Actinomadura</taxon>
    </lineage>
</organism>
<evidence type="ECO:0000313" key="3">
    <source>
        <dbReference type="Proteomes" id="UP001049518"/>
    </source>
</evidence>
<evidence type="ECO:0000313" key="2">
    <source>
        <dbReference type="EMBL" id="QXJ25908.1"/>
    </source>
</evidence>
<keyword evidence="3" id="KW-1185">Reference proteome</keyword>